<name>A0ABR4DWT1_9PEZI</name>
<proteinExistence type="predicted"/>
<dbReference type="EMBL" id="JBAWTH010000148">
    <property type="protein sequence ID" value="KAL2274820.1"/>
    <property type="molecule type" value="Genomic_DNA"/>
</dbReference>
<sequence>MSSSRTQRSMDSRSGSASTKTASTPMRLNSRARARASSHPWIRESVRASTKMSLPSFLASQAAWMRAYASPLETTALPLVWPHPVTSVSVWSSIMMPAAPASAKLCTVRLTFMGLP</sequence>
<evidence type="ECO:0000313" key="2">
    <source>
        <dbReference type="EMBL" id="KAL2274820.1"/>
    </source>
</evidence>
<accession>A0ABR4DWT1</accession>
<comment type="caution">
    <text evidence="2">The sequence shown here is derived from an EMBL/GenBank/DDBJ whole genome shotgun (WGS) entry which is preliminary data.</text>
</comment>
<protein>
    <submittedName>
        <fullName evidence="2">Uncharacterized protein</fullName>
    </submittedName>
</protein>
<dbReference type="Proteomes" id="UP001600888">
    <property type="component" value="Unassembled WGS sequence"/>
</dbReference>
<organism evidence="2 3">
    <name type="scientific">Diaporthe vaccinii</name>
    <dbReference type="NCBI Taxonomy" id="105482"/>
    <lineage>
        <taxon>Eukaryota</taxon>
        <taxon>Fungi</taxon>
        <taxon>Dikarya</taxon>
        <taxon>Ascomycota</taxon>
        <taxon>Pezizomycotina</taxon>
        <taxon>Sordariomycetes</taxon>
        <taxon>Sordariomycetidae</taxon>
        <taxon>Diaporthales</taxon>
        <taxon>Diaporthaceae</taxon>
        <taxon>Diaporthe</taxon>
        <taxon>Diaporthe eres species complex</taxon>
    </lineage>
</organism>
<gene>
    <name evidence="2" type="ORF">FJTKL_02722</name>
</gene>
<evidence type="ECO:0000256" key="1">
    <source>
        <dbReference type="SAM" id="MobiDB-lite"/>
    </source>
</evidence>
<feature type="compositionally biased region" description="Polar residues" evidence="1">
    <location>
        <begin position="1"/>
        <end position="27"/>
    </location>
</feature>
<feature type="region of interest" description="Disordered" evidence="1">
    <location>
        <begin position="1"/>
        <end position="41"/>
    </location>
</feature>
<reference evidence="2 3" key="1">
    <citation type="submission" date="2024-03" db="EMBL/GenBank/DDBJ databases">
        <title>A high-quality draft genome sequence of Diaporthe vaccinii, a causative agent of upright dieback and viscid rot disease in cranberry plants.</title>
        <authorList>
            <person name="Sarrasin M."/>
            <person name="Lang B.F."/>
            <person name="Burger G."/>
        </authorList>
    </citation>
    <scope>NUCLEOTIDE SEQUENCE [LARGE SCALE GENOMIC DNA]</scope>
    <source>
        <strain evidence="2 3">IS7</strain>
    </source>
</reference>
<evidence type="ECO:0000313" key="3">
    <source>
        <dbReference type="Proteomes" id="UP001600888"/>
    </source>
</evidence>
<keyword evidence="3" id="KW-1185">Reference proteome</keyword>